<dbReference type="Pfam" id="PF13516">
    <property type="entry name" value="LRR_6"/>
    <property type="match status" value="3"/>
</dbReference>
<dbReference type="Gene3D" id="3.80.10.10">
    <property type="entry name" value="Ribonuclease Inhibitor"/>
    <property type="match status" value="1"/>
</dbReference>
<dbReference type="Proteomes" id="UP000789595">
    <property type="component" value="Unassembled WGS sequence"/>
</dbReference>
<name>A0A8J2X6V8_9STRA</name>
<dbReference type="PANTHER" id="PTHR24113">
    <property type="entry name" value="RAN GTPASE-ACTIVATING PROTEIN 1"/>
    <property type="match status" value="1"/>
</dbReference>
<accession>A0A8J2X6V8</accession>
<evidence type="ECO:0000313" key="5">
    <source>
        <dbReference type="EMBL" id="CAH0378799.1"/>
    </source>
</evidence>
<dbReference type="GO" id="GO:0005096">
    <property type="term" value="F:GTPase activator activity"/>
    <property type="evidence" value="ECO:0007669"/>
    <property type="project" value="UniProtKB-KW"/>
</dbReference>
<dbReference type="OrthoDB" id="341587at2759"/>
<protein>
    <submittedName>
        <fullName evidence="5">Uncharacterized protein</fullName>
    </submittedName>
</protein>
<sequence length="350" mass="37261">MPPKKKGGSAIDPDDPSMNPEAVVDNYKKYCKLAALTPHPKVLAQLGGDEEQLEIMMKNEQLVIDGEPVLGPHGTRALCTALMGNAPGMSGAVFKMAKNFRFWRMDCGDDGAACLAEILRLGGAELPMAYLEMLDCGVGYRGAHALGQSLMCGQNRSLLTLKLDYNSSLGSDGCKALCQGLRTNASLKQLHLCYCGLDEDAGAPLGEVLSYAKTTLQKLHLQGNKMRGGGLSGILSGMDNNNKLEYLSLADNAIAATDEDLEALEQLAGVMQRETSLLSQVDLLHNRIGEKGANTMLAAFNGGELEGSKGPPGKIQMLQVDHSLPDQLFNTLGRLDAGKGGKGKKGKKKK</sequence>
<dbReference type="GO" id="GO:0005829">
    <property type="term" value="C:cytosol"/>
    <property type="evidence" value="ECO:0007669"/>
    <property type="project" value="TreeGrafter"/>
</dbReference>
<dbReference type="AlphaFoldDB" id="A0A8J2X6V8"/>
<dbReference type="GO" id="GO:0048471">
    <property type="term" value="C:perinuclear region of cytoplasm"/>
    <property type="evidence" value="ECO:0007669"/>
    <property type="project" value="TreeGrafter"/>
</dbReference>
<comment type="caution">
    <text evidence="5">The sequence shown here is derived from an EMBL/GenBank/DDBJ whole genome shotgun (WGS) entry which is preliminary data.</text>
</comment>
<keyword evidence="3" id="KW-0677">Repeat</keyword>
<dbReference type="InterPro" id="IPR027038">
    <property type="entry name" value="RanGap"/>
</dbReference>
<dbReference type="EMBL" id="CAKKNE010000006">
    <property type="protein sequence ID" value="CAH0378799.1"/>
    <property type="molecule type" value="Genomic_DNA"/>
</dbReference>
<keyword evidence="1" id="KW-0343">GTPase activation</keyword>
<dbReference type="GO" id="GO:0005634">
    <property type="term" value="C:nucleus"/>
    <property type="evidence" value="ECO:0007669"/>
    <property type="project" value="TreeGrafter"/>
</dbReference>
<gene>
    <name evidence="5" type="ORF">PECAL_6P03950</name>
</gene>
<dbReference type="GO" id="GO:0031267">
    <property type="term" value="F:small GTPase binding"/>
    <property type="evidence" value="ECO:0007669"/>
    <property type="project" value="TreeGrafter"/>
</dbReference>
<evidence type="ECO:0000256" key="1">
    <source>
        <dbReference type="ARBA" id="ARBA00022468"/>
    </source>
</evidence>
<dbReference type="GO" id="GO:0006913">
    <property type="term" value="P:nucleocytoplasmic transport"/>
    <property type="evidence" value="ECO:0007669"/>
    <property type="project" value="TreeGrafter"/>
</dbReference>
<evidence type="ECO:0000256" key="4">
    <source>
        <dbReference type="SAM" id="Coils"/>
    </source>
</evidence>
<evidence type="ECO:0000256" key="2">
    <source>
        <dbReference type="ARBA" id="ARBA00022614"/>
    </source>
</evidence>
<keyword evidence="4" id="KW-0175">Coiled coil</keyword>
<evidence type="ECO:0000256" key="3">
    <source>
        <dbReference type="ARBA" id="ARBA00022737"/>
    </source>
</evidence>
<reference evidence="5" key="1">
    <citation type="submission" date="2021-11" db="EMBL/GenBank/DDBJ databases">
        <authorList>
            <consortium name="Genoscope - CEA"/>
            <person name="William W."/>
        </authorList>
    </citation>
    <scope>NUCLEOTIDE SEQUENCE</scope>
</reference>
<dbReference type="PANTHER" id="PTHR24113:SF12">
    <property type="entry name" value="RAN GTPASE-ACTIVATING PROTEIN 1"/>
    <property type="match status" value="1"/>
</dbReference>
<proteinExistence type="predicted"/>
<keyword evidence="6" id="KW-1185">Reference proteome</keyword>
<dbReference type="SMART" id="SM00368">
    <property type="entry name" value="LRR_RI"/>
    <property type="match status" value="4"/>
</dbReference>
<feature type="coiled-coil region" evidence="4">
    <location>
        <begin position="247"/>
        <end position="274"/>
    </location>
</feature>
<dbReference type="InterPro" id="IPR001611">
    <property type="entry name" value="Leu-rich_rpt"/>
</dbReference>
<dbReference type="SUPFAM" id="SSF52047">
    <property type="entry name" value="RNI-like"/>
    <property type="match status" value="1"/>
</dbReference>
<keyword evidence="2" id="KW-0433">Leucine-rich repeat</keyword>
<evidence type="ECO:0000313" key="6">
    <source>
        <dbReference type="Proteomes" id="UP000789595"/>
    </source>
</evidence>
<dbReference type="InterPro" id="IPR032675">
    <property type="entry name" value="LRR_dom_sf"/>
</dbReference>
<organism evidence="5 6">
    <name type="scientific">Pelagomonas calceolata</name>
    <dbReference type="NCBI Taxonomy" id="35677"/>
    <lineage>
        <taxon>Eukaryota</taxon>
        <taxon>Sar</taxon>
        <taxon>Stramenopiles</taxon>
        <taxon>Ochrophyta</taxon>
        <taxon>Pelagophyceae</taxon>
        <taxon>Pelagomonadales</taxon>
        <taxon>Pelagomonadaceae</taxon>
        <taxon>Pelagomonas</taxon>
    </lineage>
</organism>